<organism evidence="1 2">
    <name type="scientific">Periconia digitata</name>
    <dbReference type="NCBI Taxonomy" id="1303443"/>
    <lineage>
        <taxon>Eukaryota</taxon>
        <taxon>Fungi</taxon>
        <taxon>Dikarya</taxon>
        <taxon>Ascomycota</taxon>
        <taxon>Pezizomycotina</taxon>
        <taxon>Dothideomycetes</taxon>
        <taxon>Pleosporomycetidae</taxon>
        <taxon>Pleosporales</taxon>
        <taxon>Massarineae</taxon>
        <taxon>Periconiaceae</taxon>
        <taxon>Periconia</taxon>
    </lineage>
</organism>
<comment type="caution">
    <text evidence="1">The sequence shown here is derived from an EMBL/GenBank/DDBJ whole genome shotgun (WGS) entry which is preliminary data.</text>
</comment>
<proteinExistence type="predicted"/>
<keyword evidence="2" id="KW-1185">Reference proteome</keyword>
<dbReference type="AlphaFoldDB" id="A0A9W4U3K0"/>
<reference evidence="1" key="1">
    <citation type="submission" date="2023-01" db="EMBL/GenBank/DDBJ databases">
        <authorList>
            <person name="Van Ghelder C."/>
            <person name="Rancurel C."/>
        </authorList>
    </citation>
    <scope>NUCLEOTIDE SEQUENCE</scope>
    <source>
        <strain evidence="1">CNCM I-4278</strain>
    </source>
</reference>
<gene>
    <name evidence="1" type="ORF">PDIGIT_LOCUS743</name>
</gene>
<evidence type="ECO:0000313" key="1">
    <source>
        <dbReference type="EMBL" id="CAI6245147.1"/>
    </source>
</evidence>
<sequence length="123" mass="13960">MHRHALCCAAALRCALFYFAVLLLLSLLSIRIDLSEGPTPQALEKRGAESLHFVFHSIQIGLPYPFMMHCAPRLLRSFPLPHRWYCATAHVLSNNLANRAIGTHRVPLGLSLQFRNHRVHMLP</sequence>
<dbReference type="Proteomes" id="UP001152607">
    <property type="component" value="Unassembled WGS sequence"/>
</dbReference>
<evidence type="ECO:0000313" key="2">
    <source>
        <dbReference type="Proteomes" id="UP001152607"/>
    </source>
</evidence>
<accession>A0A9W4U3K0</accession>
<dbReference type="EMBL" id="CAOQHR010000001">
    <property type="protein sequence ID" value="CAI6245147.1"/>
    <property type="molecule type" value="Genomic_DNA"/>
</dbReference>
<name>A0A9W4U3K0_9PLEO</name>
<protein>
    <submittedName>
        <fullName evidence="1">Uncharacterized protein</fullName>
    </submittedName>
</protein>